<dbReference type="Pfam" id="PF07883">
    <property type="entry name" value="Cupin_2"/>
    <property type="match status" value="1"/>
</dbReference>
<dbReference type="Proteomes" id="UP000094056">
    <property type="component" value="Unassembled WGS sequence"/>
</dbReference>
<dbReference type="SUPFAM" id="SSF51182">
    <property type="entry name" value="RmlC-like cupins"/>
    <property type="match status" value="1"/>
</dbReference>
<sequence length="295" mass="34012">MMKITFFKNMFMAFISIAFLVATGCKGLKKPGEFIESLRNPTSFPEIILPEIKNTDEIIKEKGLAEDENVKIIPIGKDKSSSIYLLQIRENAEMDAHYHKSHDEIVYIKRGSGIMELDGTRHNVKEGMMVVIPRKSVHKYVNTGEVSNIAISIFSPPFNGEDIKLVRESRGIKKKKKNIYDKIMKKSKKEDEGEKKKWLSFWKKDEKKIDVDEEKEGQTGEAVEEQKILVLTEEGKQKIREARQKIKEEERDVINKIILDEKLKVLQKLKDDGLISQEEFEVKRAEVISESGLKD</sequence>
<comment type="caution">
    <text evidence="3">The sequence shown here is derived from an EMBL/GenBank/DDBJ whole genome shotgun (WGS) entry which is preliminary data.</text>
</comment>
<gene>
    <name evidence="3" type="ORF">SCARUB_03630</name>
</gene>
<feature type="domain" description="SHOCT" evidence="2">
    <location>
        <begin position="261"/>
        <end position="286"/>
    </location>
</feature>
<organism evidence="3 4">
    <name type="scientific">Candidatus Scalindua rubra</name>
    <dbReference type="NCBI Taxonomy" id="1872076"/>
    <lineage>
        <taxon>Bacteria</taxon>
        <taxon>Pseudomonadati</taxon>
        <taxon>Planctomycetota</taxon>
        <taxon>Candidatus Brocadiia</taxon>
        <taxon>Candidatus Brocadiales</taxon>
        <taxon>Candidatus Scalinduaceae</taxon>
        <taxon>Candidatus Scalindua</taxon>
    </lineage>
</organism>
<dbReference type="PROSITE" id="PS51257">
    <property type="entry name" value="PROKAR_LIPOPROTEIN"/>
    <property type="match status" value="1"/>
</dbReference>
<name>A0A1E3X6N1_9BACT</name>
<evidence type="ECO:0000259" key="1">
    <source>
        <dbReference type="Pfam" id="PF07883"/>
    </source>
</evidence>
<dbReference type="InterPro" id="IPR014710">
    <property type="entry name" value="RmlC-like_jellyroll"/>
</dbReference>
<reference evidence="3 4" key="1">
    <citation type="submission" date="2016-07" db="EMBL/GenBank/DDBJ databases">
        <title>Draft genome of Scalindua rubra, obtained from a brine-seawater interface in the Red Sea, sheds light on salt adaptation in anammox bacteria.</title>
        <authorList>
            <person name="Speth D.R."/>
            <person name="Lagkouvardos I."/>
            <person name="Wang Y."/>
            <person name="Qian P.-Y."/>
            <person name="Dutilh B.E."/>
            <person name="Jetten M.S."/>
        </authorList>
    </citation>
    <scope>NUCLEOTIDE SEQUENCE [LARGE SCALE GENOMIC DNA]</scope>
    <source>
        <strain evidence="3">BSI-1</strain>
    </source>
</reference>
<accession>A0A1E3X6N1</accession>
<dbReference type="InterPro" id="IPR018649">
    <property type="entry name" value="SHOCT"/>
</dbReference>
<proteinExistence type="predicted"/>
<evidence type="ECO:0000313" key="3">
    <source>
        <dbReference type="EMBL" id="ODS31261.1"/>
    </source>
</evidence>
<dbReference type="Pfam" id="PF09851">
    <property type="entry name" value="SHOCT"/>
    <property type="match status" value="1"/>
</dbReference>
<evidence type="ECO:0000259" key="2">
    <source>
        <dbReference type="Pfam" id="PF09851"/>
    </source>
</evidence>
<dbReference type="AlphaFoldDB" id="A0A1E3X6N1"/>
<dbReference type="InterPro" id="IPR052044">
    <property type="entry name" value="PKS_Associated_Protein"/>
</dbReference>
<dbReference type="InterPro" id="IPR013096">
    <property type="entry name" value="Cupin_2"/>
</dbReference>
<dbReference type="EMBL" id="MAYW01000131">
    <property type="protein sequence ID" value="ODS31261.1"/>
    <property type="molecule type" value="Genomic_DNA"/>
</dbReference>
<dbReference type="InterPro" id="IPR011051">
    <property type="entry name" value="RmlC_Cupin_sf"/>
</dbReference>
<dbReference type="PANTHER" id="PTHR36114:SF1">
    <property type="entry name" value="16.7 KDA PROTEIN IN WHIE LOCUS"/>
    <property type="match status" value="1"/>
</dbReference>
<dbReference type="Gene3D" id="2.60.120.10">
    <property type="entry name" value="Jelly Rolls"/>
    <property type="match status" value="1"/>
</dbReference>
<dbReference type="PANTHER" id="PTHR36114">
    <property type="entry name" value="16.7 KDA PROTEIN IN WHIE LOCUS"/>
    <property type="match status" value="1"/>
</dbReference>
<protein>
    <submittedName>
        <fullName evidence="3">Uncharacterized protein</fullName>
    </submittedName>
</protein>
<feature type="domain" description="Cupin type-2" evidence="1">
    <location>
        <begin position="88"/>
        <end position="151"/>
    </location>
</feature>
<evidence type="ECO:0000313" key="4">
    <source>
        <dbReference type="Proteomes" id="UP000094056"/>
    </source>
</evidence>